<keyword evidence="1" id="KW-1133">Transmembrane helix</keyword>
<dbReference type="EMBL" id="MT144753">
    <property type="protein sequence ID" value="QJH98797.1"/>
    <property type="molecule type" value="Genomic_DNA"/>
</dbReference>
<sequence>MTTELLVLKLVFYVCASVVLGVAMGVVLECAINFIESWKGARRANKRLHRH</sequence>
<protein>
    <submittedName>
        <fullName evidence="2">Uncharacterized protein</fullName>
    </submittedName>
</protein>
<name>A0A6M3XN79_9ZZZZ</name>
<evidence type="ECO:0000313" key="2">
    <source>
        <dbReference type="EMBL" id="QJH98797.1"/>
    </source>
</evidence>
<accession>A0A6M3XN79</accession>
<reference evidence="2" key="1">
    <citation type="submission" date="2020-03" db="EMBL/GenBank/DDBJ databases">
        <title>The deep terrestrial virosphere.</title>
        <authorList>
            <person name="Holmfeldt K."/>
            <person name="Nilsson E."/>
            <person name="Simone D."/>
            <person name="Lopez-Fernandez M."/>
            <person name="Wu X."/>
            <person name="de Brujin I."/>
            <person name="Lundin D."/>
            <person name="Andersson A."/>
            <person name="Bertilsson S."/>
            <person name="Dopson M."/>
        </authorList>
    </citation>
    <scope>NUCLEOTIDE SEQUENCE</scope>
    <source>
        <strain evidence="2">TM448B01398</strain>
    </source>
</reference>
<feature type="transmembrane region" description="Helical" evidence="1">
    <location>
        <begin position="6"/>
        <end position="35"/>
    </location>
</feature>
<proteinExistence type="predicted"/>
<organism evidence="2">
    <name type="scientific">viral metagenome</name>
    <dbReference type="NCBI Taxonomy" id="1070528"/>
    <lineage>
        <taxon>unclassified sequences</taxon>
        <taxon>metagenomes</taxon>
        <taxon>organismal metagenomes</taxon>
    </lineage>
</organism>
<dbReference type="AlphaFoldDB" id="A0A6M3XN79"/>
<evidence type="ECO:0000256" key="1">
    <source>
        <dbReference type="SAM" id="Phobius"/>
    </source>
</evidence>
<keyword evidence="1" id="KW-0812">Transmembrane</keyword>
<gene>
    <name evidence="2" type="ORF">TM448B01398_0007</name>
</gene>
<keyword evidence="1" id="KW-0472">Membrane</keyword>